<protein>
    <submittedName>
        <fullName evidence="1">Uncharacterized protein</fullName>
    </submittedName>
</protein>
<sequence length="341" mass="39249">MGKPGLQDLPPEIIRQIIEDVERKHSLLLLCKQSSLIASEYIYLSLDSGEEERHSVDGYTPPLSKLIEGLQHTEPTHDAPFGSDVKLSFLKRARKFQHAFGTYICFRESSSDEKVLENITAVFQSLQKRCIVAFPSLKELHLHCKGWSSITPPNRRCAFALAAVSQPSLCYWPFIFSLDELPSLPLQSETQPENKIKREGKEMYRELKFAQGHIPDRVIHVPYKVPCIPSVCYGTLNVVSYSQLWSHPAWSVDETIDYLESVLRYTHPEVFKQEDDVVQRLEQKEKHIRDKTLWAFLWVGRFTKKEGKTYGTMMKLVEAGLYEAVPCMKDRVKFCVRNVGK</sequence>
<dbReference type="HOGENOM" id="CLU_813848_0_0_1"/>
<evidence type="ECO:0000313" key="1">
    <source>
        <dbReference type="EMBL" id="KIR50491.1"/>
    </source>
</evidence>
<dbReference type="OrthoDB" id="2566959at2759"/>
<name>A0A0D0VU44_CRYGA</name>
<reference evidence="1" key="1">
    <citation type="submission" date="2015-01" db="EMBL/GenBank/DDBJ databases">
        <title>The Genome Sequence of Cryptococcus gattii CA1280.</title>
        <authorList>
            <consortium name="The Broad Institute Genomics Platform"/>
            <person name="Cuomo C."/>
            <person name="Litvintseva A."/>
            <person name="Chen Y."/>
            <person name="Heitman J."/>
            <person name="Sun S."/>
            <person name="Springer D."/>
            <person name="Dromer F."/>
            <person name="Young S."/>
            <person name="Zeng Q."/>
            <person name="Gargeya S."/>
            <person name="Abouelleil A."/>
            <person name="Alvarado L."/>
            <person name="Chapman S.B."/>
            <person name="Gainer-Dewar J."/>
            <person name="Goldberg J."/>
            <person name="Griggs A."/>
            <person name="Gujja S."/>
            <person name="Hansen M."/>
            <person name="Howarth C."/>
            <person name="Imamovic A."/>
            <person name="Larimer J."/>
            <person name="Murphy C."/>
            <person name="Naylor J."/>
            <person name="Pearson M."/>
            <person name="Priest M."/>
            <person name="Roberts A."/>
            <person name="Saif S."/>
            <person name="Shea T."/>
            <person name="Sykes S."/>
            <person name="Wortman J."/>
            <person name="Nusbaum C."/>
            <person name="Birren B."/>
        </authorList>
    </citation>
    <scope>NUCLEOTIDE SEQUENCE [LARGE SCALE GENOMIC DNA]</scope>
    <source>
        <strain evidence="1">CA1280</strain>
    </source>
</reference>
<dbReference type="EMBL" id="KN847973">
    <property type="protein sequence ID" value="KIR50491.1"/>
    <property type="molecule type" value="Genomic_DNA"/>
</dbReference>
<accession>A0A0D0VU44</accession>
<dbReference type="AlphaFoldDB" id="A0A0D0VU44"/>
<gene>
    <name evidence="1" type="ORF">I312_00432</name>
</gene>
<proteinExistence type="predicted"/>
<organism evidence="1">
    <name type="scientific">Cryptococcus bacillisporus CA1280</name>
    <dbReference type="NCBI Taxonomy" id="1296109"/>
    <lineage>
        <taxon>Eukaryota</taxon>
        <taxon>Fungi</taxon>
        <taxon>Dikarya</taxon>
        <taxon>Basidiomycota</taxon>
        <taxon>Agaricomycotina</taxon>
        <taxon>Tremellomycetes</taxon>
        <taxon>Tremellales</taxon>
        <taxon>Cryptococcaceae</taxon>
        <taxon>Cryptococcus</taxon>
        <taxon>Cryptococcus gattii species complex</taxon>
    </lineage>
</organism>